<sequence>MRRCFKSEEDSLCVFYVPRQFCIRVYDLSASTVKDRFGNPEMMMTLFPQKLLNRFRVPAFVVLAACAGPSPDADGGGRIYDPYENTNRAIHTFNRGLDKAFFRPAAKGYVAVIPRPMVNSFNMFAENLSLPGQMVDYLLQGKPKEACTTLFRFVVNSTVGFAGLADPASDFEIPRADTDFGVTLHVWGFAEGPYLELPFYGPSTARDAVGVVVNLFTNPIDFAPTRPINNLGLYAEIVRRLGDRGLYSDTVDSILYGSSDSYAQLRLIYLQNRRFELATDNEDAYLGLYSDPYSDTGTPVATDATDPYEDPYAE</sequence>
<comment type="similarity">
    <text evidence="1">Belongs to the MlaA family.</text>
</comment>
<dbReference type="AlphaFoldDB" id="A0A1G6WWZ7"/>
<dbReference type="PANTHER" id="PTHR30035">
    <property type="entry name" value="LIPOPROTEIN VACJ-RELATED"/>
    <property type="match status" value="1"/>
</dbReference>
<dbReference type="GO" id="GO:0016020">
    <property type="term" value="C:membrane"/>
    <property type="evidence" value="ECO:0007669"/>
    <property type="project" value="InterPro"/>
</dbReference>
<dbReference type="STRING" id="639004.SAMN04488239_109187"/>
<keyword evidence="5" id="KW-1185">Reference proteome</keyword>
<dbReference type="PRINTS" id="PR01805">
    <property type="entry name" value="VACJLIPOPROT"/>
</dbReference>
<gene>
    <name evidence="4" type="ORF">SAMN04488239_109187</name>
</gene>
<evidence type="ECO:0000256" key="1">
    <source>
        <dbReference type="ARBA" id="ARBA00010634"/>
    </source>
</evidence>
<dbReference type="GO" id="GO:0120010">
    <property type="term" value="P:intermembrane phospholipid transfer"/>
    <property type="evidence" value="ECO:0007669"/>
    <property type="project" value="TreeGrafter"/>
</dbReference>
<dbReference type="Proteomes" id="UP000199628">
    <property type="component" value="Unassembled WGS sequence"/>
</dbReference>
<dbReference type="EMBL" id="FMZV01000009">
    <property type="protein sequence ID" value="SDD70418.1"/>
    <property type="molecule type" value="Genomic_DNA"/>
</dbReference>
<feature type="region of interest" description="Disordered" evidence="3">
    <location>
        <begin position="295"/>
        <end position="314"/>
    </location>
</feature>
<dbReference type="Pfam" id="PF04333">
    <property type="entry name" value="MlaA"/>
    <property type="match status" value="1"/>
</dbReference>
<name>A0A1G6WWZ7_9RHOB</name>
<evidence type="ECO:0000256" key="2">
    <source>
        <dbReference type="ARBA" id="ARBA00022729"/>
    </source>
</evidence>
<protein>
    <submittedName>
        <fullName evidence="4">Phospholipid-binding lipoprotein MlaA</fullName>
    </submittedName>
</protein>
<evidence type="ECO:0000313" key="4">
    <source>
        <dbReference type="EMBL" id="SDD70418.1"/>
    </source>
</evidence>
<organism evidence="4 5">
    <name type="scientific">Ruegeria marina</name>
    <dbReference type="NCBI Taxonomy" id="639004"/>
    <lineage>
        <taxon>Bacteria</taxon>
        <taxon>Pseudomonadati</taxon>
        <taxon>Pseudomonadota</taxon>
        <taxon>Alphaproteobacteria</taxon>
        <taxon>Rhodobacterales</taxon>
        <taxon>Roseobacteraceae</taxon>
        <taxon>Ruegeria</taxon>
    </lineage>
</organism>
<keyword evidence="2" id="KW-0732">Signal</keyword>
<keyword evidence="4" id="KW-0449">Lipoprotein</keyword>
<dbReference type="InterPro" id="IPR007428">
    <property type="entry name" value="MlaA"/>
</dbReference>
<reference evidence="5" key="1">
    <citation type="submission" date="2016-10" db="EMBL/GenBank/DDBJ databases">
        <authorList>
            <person name="Varghese N."/>
            <person name="Submissions S."/>
        </authorList>
    </citation>
    <scope>NUCLEOTIDE SEQUENCE [LARGE SCALE GENOMIC DNA]</scope>
    <source>
        <strain evidence="5">CGMCC 1.9108</strain>
    </source>
</reference>
<evidence type="ECO:0000256" key="3">
    <source>
        <dbReference type="SAM" id="MobiDB-lite"/>
    </source>
</evidence>
<evidence type="ECO:0000313" key="5">
    <source>
        <dbReference type="Proteomes" id="UP000199628"/>
    </source>
</evidence>
<accession>A0A1G6WWZ7</accession>
<dbReference type="PANTHER" id="PTHR30035:SF3">
    <property type="entry name" value="INTERMEMBRANE PHOSPHOLIPID TRANSPORT SYSTEM LIPOPROTEIN MLAA"/>
    <property type="match status" value="1"/>
</dbReference>
<proteinExistence type="inferred from homology"/>